<comment type="caution">
    <text evidence="1">The sequence shown here is derived from an EMBL/GenBank/DDBJ whole genome shotgun (WGS) entry which is preliminary data.</text>
</comment>
<proteinExistence type="predicted"/>
<protein>
    <submittedName>
        <fullName evidence="1">Uncharacterized protein</fullName>
    </submittedName>
</protein>
<keyword evidence="2" id="KW-1185">Reference proteome</keyword>
<evidence type="ECO:0000313" key="1">
    <source>
        <dbReference type="EMBL" id="CAA7035388.1"/>
    </source>
</evidence>
<dbReference type="AlphaFoldDB" id="A0A6D2JDJ7"/>
<dbReference type="EMBL" id="CACVBM020001157">
    <property type="protein sequence ID" value="CAA7035388.1"/>
    <property type="molecule type" value="Genomic_DNA"/>
</dbReference>
<gene>
    <name evidence="1" type="ORF">MERR_LOCUS22623</name>
</gene>
<name>A0A6D2JDJ7_9BRAS</name>
<evidence type="ECO:0000313" key="2">
    <source>
        <dbReference type="Proteomes" id="UP000467841"/>
    </source>
</evidence>
<organism evidence="1 2">
    <name type="scientific">Microthlaspi erraticum</name>
    <dbReference type="NCBI Taxonomy" id="1685480"/>
    <lineage>
        <taxon>Eukaryota</taxon>
        <taxon>Viridiplantae</taxon>
        <taxon>Streptophyta</taxon>
        <taxon>Embryophyta</taxon>
        <taxon>Tracheophyta</taxon>
        <taxon>Spermatophyta</taxon>
        <taxon>Magnoliopsida</taxon>
        <taxon>eudicotyledons</taxon>
        <taxon>Gunneridae</taxon>
        <taxon>Pentapetalae</taxon>
        <taxon>rosids</taxon>
        <taxon>malvids</taxon>
        <taxon>Brassicales</taxon>
        <taxon>Brassicaceae</taxon>
        <taxon>Coluteocarpeae</taxon>
        <taxon>Microthlaspi</taxon>
    </lineage>
</organism>
<sequence length="153" mass="16890">MKDSNSFPAVASTRRSICGKGKLSFGHALFQVESTFSSWDVIAGSIPFISAIDHAKRCTFCLSNVTSCSFIIVEVATDANAPFRTRFVDIHLVDEGRLWSLVVWKAWIHFLVCGRDDGLHLVEPWGAQNGVVNGWFIDDEEFGGFGCSADVDR</sequence>
<reference evidence="1" key="1">
    <citation type="submission" date="2020-01" db="EMBL/GenBank/DDBJ databases">
        <authorList>
            <person name="Mishra B."/>
        </authorList>
    </citation>
    <scope>NUCLEOTIDE SEQUENCE [LARGE SCALE GENOMIC DNA]</scope>
</reference>
<accession>A0A6D2JDJ7</accession>
<dbReference type="Proteomes" id="UP000467841">
    <property type="component" value="Unassembled WGS sequence"/>
</dbReference>